<feature type="compositionally biased region" description="Polar residues" evidence="3">
    <location>
        <begin position="144"/>
        <end position="159"/>
    </location>
</feature>
<proteinExistence type="predicted"/>
<feature type="compositionally biased region" description="Polar residues" evidence="3">
    <location>
        <begin position="984"/>
        <end position="999"/>
    </location>
</feature>
<dbReference type="Pfam" id="PF24513">
    <property type="entry name" value="DUF7593"/>
    <property type="match status" value="1"/>
</dbReference>
<evidence type="ECO:0000259" key="5">
    <source>
        <dbReference type="Pfam" id="PF24521"/>
    </source>
</evidence>
<name>A0A9P8I162_9PEZI</name>
<dbReference type="PANTHER" id="PTHR24149">
    <property type="entry name" value="ANKYRIN REPEAT DOMAIN-CONTAINING PROTEIN 12"/>
    <property type="match status" value="1"/>
</dbReference>
<feature type="compositionally biased region" description="Basic and acidic residues" evidence="3">
    <location>
        <begin position="1059"/>
        <end position="1216"/>
    </location>
</feature>
<dbReference type="OrthoDB" id="194358at2759"/>
<dbReference type="InterPro" id="IPR056485">
    <property type="entry name" value="ARM_KRIT1"/>
</dbReference>
<feature type="domain" description="DUF7593" evidence="4">
    <location>
        <begin position="1252"/>
        <end position="1402"/>
    </location>
</feature>
<feature type="compositionally biased region" description="Basic and acidic residues" evidence="3">
    <location>
        <begin position="876"/>
        <end position="897"/>
    </location>
</feature>
<feature type="compositionally biased region" description="Basic and acidic residues" evidence="3">
    <location>
        <begin position="735"/>
        <end position="752"/>
    </location>
</feature>
<evidence type="ECO:0000313" key="7">
    <source>
        <dbReference type="Proteomes" id="UP000698800"/>
    </source>
</evidence>
<dbReference type="Proteomes" id="UP000698800">
    <property type="component" value="Unassembled WGS sequence"/>
</dbReference>
<accession>A0A9P8I162</accession>
<dbReference type="SUPFAM" id="SSF48403">
    <property type="entry name" value="Ankyrin repeat"/>
    <property type="match status" value="1"/>
</dbReference>
<feature type="compositionally biased region" description="Basic and acidic residues" evidence="3">
    <location>
        <begin position="197"/>
        <end position="206"/>
    </location>
</feature>
<feature type="compositionally biased region" description="Basic and acidic residues" evidence="3">
    <location>
        <begin position="474"/>
        <end position="487"/>
    </location>
</feature>
<evidence type="ECO:0000256" key="3">
    <source>
        <dbReference type="SAM" id="MobiDB-lite"/>
    </source>
</evidence>
<feature type="repeat" description="ANK" evidence="1">
    <location>
        <begin position="418"/>
        <end position="450"/>
    </location>
</feature>
<dbReference type="PROSITE" id="PS50297">
    <property type="entry name" value="ANK_REP_REGION"/>
    <property type="match status" value="2"/>
</dbReference>
<comment type="caution">
    <text evidence="6">The sequence shown here is derived from an EMBL/GenBank/DDBJ whole genome shotgun (WGS) entry which is preliminary data.</text>
</comment>
<dbReference type="Pfam" id="PF12796">
    <property type="entry name" value="Ank_2"/>
    <property type="match status" value="1"/>
</dbReference>
<feature type="compositionally biased region" description="Basic and acidic residues" evidence="3">
    <location>
        <begin position="1024"/>
        <end position="1043"/>
    </location>
</feature>
<evidence type="ECO:0000256" key="1">
    <source>
        <dbReference type="PROSITE-ProRule" id="PRU00023"/>
    </source>
</evidence>
<dbReference type="PROSITE" id="PS50088">
    <property type="entry name" value="ANK_REPEAT"/>
    <property type="match status" value="2"/>
</dbReference>
<feature type="compositionally biased region" description="Basic and acidic residues" evidence="3">
    <location>
        <begin position="299"/>
        <end position="309"/>
    </location>
</feature>
<evidence type="ECO:0000259" key="4">
    <source>
        <dbReference type="Pfam" id="PF24513"/>
    </source>
</evidence>
<dbReference type="InterPro" id="IPR036770">
    <property type="entry name" value="Ankyrin_rpt-contain_sf"/>
</dbReference>
<feature type="compositionally biased region" description="Basic and acidic residues" evidence="3">
    <location>
        <begin position="820"/>
        <end position="856"/>
    </location>
</feature>
<feature type="region of interest" description="Disordered" evidence="3">
    <location>
        <begin position="1"/>
        <end position="326"/>
    </location>
</feature>
<feature type="compositionally biased region" description="Basic and acidic residues" evidence="3">
    <location>
        <begin position="715"/>
        <end position="728"/>
    </location>
</feature>
<dbReference type="Pfam" id="PF24521">
    <property type="entry name" value="Ank_KRIT1"/>
    <property type="match status" value="1"/>
</dbReference>
<dbReference type="PANTHER" id="PTHR24149:SF14">
    <property type="entry name" value="ANKYRIN REPEAT DOMAIN 12"/>
    <property type="match status" value="1"/>
</dbReference>
<feature type="coiled-coil region" evidence="2">
    <location>
        <begin position="1216"/>
        <end position="1251"/>
    </location>
</feature>
<feature type="region of interest" description="Disordered" evidence="3">
    <location>
        <begin position="673"/>
        <end position="1216"/>
    </location>
</feature>
<dbReference type="EMBL" id="JAGHQL010000081">
    <property type="protein sequence ID" value="KAH0541353.1"/>
    <property type="molecule type" value="Genomic_DNA"/>
</dbReference>
<dbReference type="Gene3D" id="1.25.40.20">
    <property type="entry name" value="Ankyrin repeat-containing domain"/>
    <property type="match status" value="2"/>
</dbReference>
<feature type="compositionally biased region" description="Low complexity" evidence="3">
    <location>
        <begin position="1"/>
        <end position="11"/>
    </location>
</feature>
<feature type="compositionally biased region" description="Basic and acidic residues" evidence="3">
    <location>
        <begin position="913"/>
        <end position="927"/>
    </location>
</feature>
<feature type="compositionally biased region" description="Low complexity" evidence="3">
    <location>
        <begin position="808"/>
        <end position="819"/>
    </location>
</feature>
<keyword evidence="7" id="KW-1185">Reference proteome</keyword>
<evidence type="ECO:0000256" key="2">
    <source>
        <dbReference type="SAM" id="Coils"/>
    </source>
</evidence>
<dbReference type="InterPro" id="IPR056015">
    <property type="entry name" value="DUF7593"/>
</dbReference>
<feature type="domain" description="KRIT1 ARM-repeats" evidence="5">
    <location>
        <begin position="527"/>
        <end position="674"/>
    </location>
</feature>
<evidence type="ECO:0000313" key="6">
    <source>
        <dbReference type="EMBL" id="KAH0541353.1"/>
    </source>
</evidence>
<keyword evidence="2" id="KW-0175">Coiled coil</keyword>
<protein>
    <submittedName>
        <fullName evidence="6">Uncharacterized protein</fullName>
    </submittedName>
</protein>
<dbReference type="SMART" id="SM00248">
    <property type="entry name" value="ANK"/>
    <property type="match status" value="5"/>
</dbReference>
<dbReference type="InterPro" id="IPR002110">
    <property type="entry name" value="Ankyrin_rpt"/>
</dbReference>
<dbReference type="GO" id="GO:0005654">
    <property type="term" value="C:nucleoplasm"/>
    <property type="evidence" value="ECO:0007669"/>
    <property type="project" value="TreeGrafter"/>
</dbReference>
<gene>
    <name evidence="6" type="ORF">FGG08_004191</name>
</gene>
<feature type="compositionally biased region" description="Polar residues" evidence="3">
    <location>
        <begin position="244"/>
        <end position="257"/>
    </location>
</feature>
<keyword evidence="1" id="KW-0040">ANK repeat</keyword>
<feature type="compositionally biased region" description="Basic and acidic residues" evidence="3">
    <location>
        <begin position="955"/>
        <end position="981"/>
    </location>
</feature>
<dbReference type="CDD" id="cd22249">
    <property type="entry name" value="UDM1_RNF168_RNF169-like"/>
    <property type="match status" value="1"/>
</dbReference>
<sequence>MSSSAAAAPSKPKADGSDDQSLDAAVAADRVPALSLGDLRSSSAGLDDVAERGINGDSVAGGTKMESGESEAETEKLGSEEPELEGGGKRRRIKREHSDDERTSGRIIQTNVDSPNVGLRAPVSGLGKRKRARHGNRDGVAQEAGNSSSVLSSPGATTHSSKRDASDSEESLSSPPQVNSKEHGGSSNSGSRKRKLRNGDSDDDSHRRRPGSIWQPNSGTSGHNHENHGNQHHNNNTKDGRGARSSTAPHGPQQPSIERSPSPHARSHRRTASSHSVLQLPNGNAHKKQRKVPPPPVSTHERYAGEIHSDASSASGSSHRFTQSKKFPVDEMNVGAMASAKMPHKKHRDQIGRTHLARACATGDLKSVQLQLKERPEDKNLSDNAGNTPLQIASLEGYVDAVEALLQAGCDVDCRNNEKDTPLIDAIENSRLEVVKLLLKYGANPRLVNAKGDEPLDILDPDQDDYQAIKSELERARSKTEARRPSDDPNGNNSTVQKGSRQSSREISAVSPAPKSPATGSAPRRKNRREATRNDFLWLQPTRENLRDYAGRGDAAAVGHILSQRPEADTESLIAAARGGHDEVLQLLLGMGDGKADPDPLKSPNYRQGANTPMLAAIGRGNIKVVDLLLAQADFNPTRRDWQGRTYFELADDRRGDNWKEERELLKRAYDNYNREHGKGGSGGSSTLSKSTASPARPGRGSEHEARRHQGLVNARRDPNKDARRDSIGRPTSSTKEKPGEHRKSQHQDAPREGSVATSDKEPTILGPPRNFPQKSKMNDMDLASEEVVKPRRKLVSGKDLKGDQTRRTSVTSTASSSSGKDKPLRRDSLTARELPDPAKARRDRKPDSIELEKSVVKVSKAPVTDSPQNRGKTLPQKDKPLKRDQSGDRVGVIRREGSHKRPRDSVSPPRSRSQDSEFRRDRGDKSHIKRRRVDYDGGKVEEKRTAEGPSSSHSEAKDPFSKVAGDHKPAKLGRNSEPHKTQGRNLDGSQDATRSQNGGEKKRLSGNRSDLYTDQGKRIGGPRVRERIDDDKGNRDKGDELSKKRRPTSSASMPSPRTAEERDRAAREAREDDERVRKVRMEDELKRKEEAIKKAKDEEEVQRKAQEEEALRQAKEKKAREEEEARKKAREEEEARRKAREEEEARRREEEAKKKAEEEAEALRKAKEEEEKKRERLRIETLRQKTLTDELARIQDRAQQESHNDRRLVEGEHERQLHAARIAEKKRREEEAERQRIELERKRQEEAEQRRCEALPRRLCEAARMNPAQARSADEVQKWLPLYYAELPPLNDDGKPQPGCDYGNQIKEKWILNLQAAPVLGVRDLDLSQYTAWTKRKAVMAERIRAWEVIGSTVTGRAPRDADPKEAQKYHLVGQMKFFAIANIFWIKLSDFLDIVPRYPHLHGIRMRTVQIAFGREEDYSIDPEVAQHYGLSPTVFRTTTNDPDNHLMPQVNGYVSPGFGPASHFPSRTC</sequence>
<reference evidence="6" key="1">
    <citation type="submission" date="2021-03" db="EMBL/GenBank/DDBJ databases">
        <title>Comparative genomics and phylogenomic investigation of the class Geoglossomycetes provide insights into ecological specialization and systematics.</title>
        <authorList>
            <person name="Melie T."/>
            <person name="Pirro S."/>
            <person name="Miller A.N."/>
            <person name="Quandt A."/>
        </authorList>
    </citation>
    <scope>NUCLEOTIDE SEQUENCE</scope>
    <source>
        <strain evidence="6">GBOQ0MN5Z8</strain>
    </source>
</reference>
<feature type="repeat" description="ANK" evidence="1">
    <location>
        <begin position="385"/>
        <end position="417"/>
    </location>
</feature>
<dbReference type="InterPro" id="IPR053210">
    <property type="entry name" value="ANKRD12"/>
</dbReference>
<organism evidence="6 7">
    <name type="scientific">Glutinoglossum americanum</name>
    <dbReference type="NCBI Taxonomy" id="1670608"/>
    <lineage>
        <taxon>Eukaryota</taxon>
        <taxon>Fungi</taxon>
        <taxon>Dikarya</taxon>
        <taxon>Ascomycota</taxon>
        <taxon>Pezizomycotina</taxon>
        <taxon>Geoglossomycetes</taxon>
        <taxon>Geoglossales</taxon>
        <taxon>Geoglossaceae</taxon>
        <taxon>Glutinoglossum</taxon>
    </lineage>
</organism>
<feature type="compositionally biased region" description="Basic and acidic residues" evidence="3">
    <location>
        <begin position="797"/>
        <end position="807"/>
    </location>
</feature>
<feature type="region of interest" description="Disordered" evidence="3">
    <location>
        <begin position="474"/>
        <end position="537"/>
    </location>
</feature>
<feature type="compositionally biased region" description="Polar residues" evidence="3">
    <location>
        <begin position="489"/>
        <end position="506"/>
    </location>
</feature>
<feature type="compositionally biased region" description="Basic and acidic residues" evidence="3">
    <location>
        <begin position="934"/>
        <end position="947"/>
    </location>
</feature>